<name>A0ABV2Q7C9_9BURK</name>
<gene>
    <name evidence="1" type="ORF">ABIE13_002046</name>
</gene>
<evidence type="ECO:0000313" key="2">
    <source>
        <dbReference type="Proteomes" id="UP001549320"/>
    </source>
</evidence>
<dbReference type="InterPro" id="IPR032720">
    <property type="entry name" value="Cys_rich_CWC"/>
</dbReference>
<keyword evidence="2" id="KW-1185">Reference proteome</keyword>
<protein>
    <recommendedName>
        <fullName evidence="3">Cysteine-rich CWC family protein</fullName>
    </recommendedName>
</protein>
<evidence type="ECO:0000313" key="1">
    <source>
        <dbReference type="EMBL" id="MET4576935.1"/>
    </source>
</evidence>
<accession>A0ABV2Q7C9</accession>
<evidence type="ECO:0008006" key="3">
    <source>
        <dbReference type="Google" id="ProtNLM"/>
    </source>
</evidence>
<dbReference type="Pfam" id="PF14375">
    <property type="entry name" value="Cys_rich_CWC"/>
    <property type="match status" value="1"/>
</dbReference>
<reference evidence="1 2" key="1">
    <citation type="submission" date="2024-06" db="EMBL/GenBank/DDBJ databases">
        <title>Sorghum-associated microbial communities from plants grown in Nebraska, USA.</title>
        <authorList>
            <person name="Schachtman D."/>
        </authorList>
    </citation>
    <scope>NUCLEOTIDE SEQUENCE [LARGE SCALE GENOMIC DNA]</scope>
    <source>
        <strain evidence="1 2">2709</strain>
    </source>
</reference>
<dbReference type="Proteomes" id="UP001549320">
    <property type="component" value="Unassembled WGS sequence"/>
</dbReference>
<proteinExistence type="predicted"/>
<sequence length="78" mass="8251">MTSARVANSATCCPLCGQTNQCAMEIERATGQAQPACWCMQASFPPALLDQVPPESRGTACICLACSQKAEQLPEAFN</sequence>
<dbReference type="RefSeq" id="WP_354443000.1">
    <property type="nucleotide sequence ID" value="NZ_JBEPSH010000004.1"/>
</dbReference>
<comment type="caution">
    <text evidence="1">The sequence shown here is derived from an EMBL/GenBank/DDBJ whole genome shotgun (WGS) entry which is preliminary data.</text>
</comment>
<dbReference type="EMBL" id="JBEPSH010000004">
    <property type="protein sequence ID" value="MET4576935.1"/>
    <property type="molecule type" value="Genomic_DNA"/>
</dbReference>
<organism evidence="1 2">
    <name type="scientific">Ottowia thiooxydans</name>
    <dbReference type="NCBI Taxonomy" id="219182"/>
    <lineage>
        <taxon>Bacteria</taxon>
        <taxon>Pseudomonadati</taxon>
        <taxon>Pseudomonadota</taxon>
        <taxon>Betaproteobacteria</taxon>
        <taxon>Burkholderiales</taxon>
        <taxon>Comamonadaceae</taxon>
        <taxon>Ottowia</taxon>
    </lineage>
</organism>